<comment type="pathway">
    <text evidence="10">Cofactor biosynthesis; thiamine diphosphate biosynthesis.</text>
</comment>
<evidence type="ECO:0000256" key="9">
    <source>
        <dbReference type="ARBA" id="ARBA00023239"/>
    </source>
</evidence>
<reference evidence="11" key="1">
    <citation type="submission" date="2014-07" db="EMBL/GenBank/DDBJ databases">
        <authorList>
            <person name="Hornung V.Bastian."/>
        </authorList>
    </citation>
    <scope>NUCLEOTIDE SEQUENCE</scope>
    <source>
        <strain evidence="11">PCE-S</strain>
    </source>
</reference>
<comment type="function">
    <text evidence="1 10">Catalyzes the synthesis of the hydroxymethylpyrimidine phosphate (HMP-P) moiety of thiamine from aminoimidazole ribotide (AIR) in a radical S-adenosyl-L-methionine (SAM)-dependent reaction.</text>
</comment>
<evidence type="ECO:0000256" key="5">
    <source>
        <dbReference type="ARBA" id="ARBA00022833"/>
    </source>
</evidence>
<feature type="binding site" evidence="10">
    <location>
        <position position="69"/>
    </location>
    <ligand>
        <name>substrate</name>
    </ligand>
</feature>
<dbReference type="InterPro" id="IPR038521">
    <property type="entry name" value="ThiC/Bza_core_dom"/>
</dbReference>
<dbReference type="EMBL" id="LK996017">
    <property type="protein sequence ID" value="CDX01409.1"/>
    <property type="molecule type" value="Genomic_DNA"/>
</dbReference>
<dbReference type="Gene3D" id="3.20.20.540">
    <property type="entry name" value="Radical SAM ThiC family, central domain"/>
    <property type="match status" value="1"/>
</dbReference>
<keyword evidence="8 10" id="KW-0411">Iron-sulfur</keyword>
<feature type="binding site" evidence="10">
    <location>
        <position position="127"/>
    </location>
    <ligand>
        <name>substrate</name>
    </ligand>
</feature>
<keyword evidence="6 10" id="KW-0784">Thiamine biosynthesis</keyword>
<dbReference type="SFLD" id="SFLDG01114">
    <property type="entry name" value="phosphomethylpyrimidine_syntha"/>
    <property type="match status" value="1"/>
</dbReference>
<evidence type="ECO:0000256" key="7">
    <source>
        <dbReference type="ARBA" id="ARBA00023004"/>
    </source>
</evidence>
<feature type="binding site" evidence="10">
    <location>
        <begin position="229"/>
        <end position="232"/>
    </location>
    <ligand>
        <name>substrate</name>
    </ligand>
</feature>
<feature type="binding site" evidence="10">
    <location>
        <position position="166"/>
    </location>
    <ligand>
        <name>substrate</name>
    </ligand>
</feature>
<dbReference type="GO" id="GO:0008270">
    <property type="term" value="F:zinc ion binding"/>
    <property type="evidence" value="ECO:0007669"/>
    <property type="project" value="UniProtKB-UniRule"/>
</dbReference>
<evidence type="ECO:0000256" key="3">
    <source>
        <dbReference type="ARBA" id="ARBA00022691"/>
    </source>
</evidence>
<dbReference type="NCBIfam" id="NF009895">
    <property type="entry name" value="PRK13352.1"/>
    <property type="match status" value="1"/>
</dbReference>
<feature type="binding site" evidence="10">
    <location>
        <position position="272"/>
    </location>
    <ligand>
        <name>Zn(2+)</name>
        <dbReference type="ChEBI" id="CHEBI:29105"/>
    </ligand>
</feature>
<dbReference type="InterPro" id="IPR037509">
    <property type="entry name" value="ThiC"/>
</dbReference>
<dbReference type="Gene3D" id="6.10.250.620">
    <property type="match status" value="1"/>
</dbReference>
<evidence type="ECO:0000313" key="11">
    <source>
        <dbReference type="EMBL" id="CDX01409.1"/>
    </source>
</evidence>
<dbReference type="UniPathway" id="UPA00060"/>
<evidence type="ECO:0000256" key="8">
    <source>
        <dbReference type="ARBA" id="ARBA00023014"/>
    </source>
</evidence>
<feature type="binding site" evidence="10">
    <location>
        <position position="415"/>
    </location>
    <ligand>
        <name>[4Fe-4S] cluster</name>
        <dbReference type="ChEBI" id="CHEBI:49883"/>
        <note>4Fe-4S-S-AdoMet</note>
    </ligand>
</feature>
<dbReference type="FunFam" id="3.20.20.540:FF:000001">
    <property type="entry name" value="Phosphomethylpyrimidine synthase"/>
    <property type="match status" value="1"/>
</dbReference>
<dbReference type="SFLD" id="SFLDF00407">
    <property type="entry name" value="phosphomethylpyrimidine_syntha"/>
    <property type="match status" value="1"/>
</dbReference>
<feature type="binding site" evidence="10">
    <location>
        <position position="412"/>
    </location>
    <ligand>
        <name>[4Fe-4S] cluster</name>
        <dbReference type="ChEBI" id="CHEBI:49883"/>
        <note>4Fe-4S-S-AdoMet</note>
    </ligand>
</feature>
<dbReference type="PATRIC" id="fig|49338.4.peg.1639"/>
<dbReference type="NCBIfam" id="TIGR00190">
    <property type="entry name" value="thiC"/>
    <property type="match status" value="1"/>
</dbReference>
<dbReference type="AlphaFoldDB" id="A0A098AXS3"/>
<dbReference type="EC" id="4.1.99.17" evidence="10"/>
<dbReference type="HAMAP" id="MF_00089">
    <property type="entry name" value="ThiC"/>
    <property type="match status" value="1"/>
</dbReference>
<organism evidence="11">
    <name type="scientific">Desulfitobacterium hafniense</name>
    <name type="common">Desulfitobacterium frappieri</name>
    <dbReference type="NCBI Taxonomy" id="49338"/>
    <lineage>
        <taxon>Bacteria</taxon>
        <taxon>Bacillati</taxon>
        <taxon>Bacillota</taxon>
        <taxon>Clostridia</taxon>
        <taxon>Eubacteriales</taxon>
        <taxon>Desulfitobacteriaceae</taxon>
        <taxon>Desulfitobacterium</taxon>
    </lineage>
</organism>
<feature type="binding site" evidence="10">
    <location>
        <position position="336"/>
    </location>
    <ligand>
        <name>Zn(2+)</name>
        <dbReference type="ChEBI" id="CHEBI:29105"/>
    </ligand>
</feature>
<proteinExistence type="inferred from homology"/>
<feature type="binding site" evidence="10">
    <location>
        <position position="98"/>
    </location>
    <ligand>
        <name>substrate</name>
    </ligand>
</feature>
<evidence type="ECO:0000256" key="2">
    <source>
        <dbReference type="ARBA" id="ARBA00022485"/>
    </source>
</evidence>
<keyword evidence="5 10" id="KW-0862">Zinc</keyword>
<dbReference type="GO" id="GO:0009228">
    <property type="term" value="P:thiamine biosynthetic process"/>
    <property type="evidence" value="ECO:0007669"/>
    <property type="project" value="UniProtKB-UniRule"/>
</dbReference>
<keyword evidence="4 10" id="KW-0479">Metal-binding</keyword>
<dbReference type="GO" id="GO:0005829">
    <property type="term" value="C:cytosol"/>
    <property type="evidence" value="ECO:0007669"/>
    <property type="project" value="TreeGrafter"/>
</dbReference>
<sequence>MVSLTQLQEARKGIITPEMVQAAELEGITGEELRQKIAIGEAVLPCNINHQGLRPMAVGKGLSTKVNANIGTSDAYPELAPELSKLEIAVAAGVHSIMDLSTGGDIDEIRRRIIQDSPVMVGTVPLYQVMVDTHKAGRGLVEMTDDEIFAGIEKHCRDGADFITVHCGVTLEVIQELREQGRVMDIVSRGGSFITAWMLHHQRQNPLFEQYDRLLNIALHYDVTLSLGDGLRPGCLADATDGPQIKELITLGSLVKRAQEAGVQVMVEGPGHVPLHQIETNMQLAKTLCHNAPFYVLGPLVTDVAPGYDHITSAIGGAIAASSGADFLCYVTPAEHLGLPTEEDVKEGVIAARIAAHAADLVKGIKGAWEWDLEMAKARKALDWPKQIELSIDPEKAGRMRKAKNEDSQERCTMCGKFCAYQLISDYMGTPFKGC</sequence>
<dbReference type="SFLD" id="SFLDS00113">
    <property type="entry name" value="Radical_SAM_Phosphomethylpyrim"/>
    <property type="match status" value="1"/>
</dbReference>
<feature type="binding site" evidence="10">
    <location>
        <position position="268"/>
    </location>
    <ligand>
        <name>substrate</name>
    </ligand>
</feature>
<dbReference type="GO" id="GO:0051539">
    <property type="term" value="F:4 iron, 4 sulfur cluster binding"/>
    <property type="evidence" value="ECO:0007669"/>
    <property type="project" value="UniProtKB-KW"/>
</dbReference>
<evidence type="ECO:0000256" key="4">
    <source>
        <dbReference type="ARBA" id="ARBA00022723"/>
    </source>
</evidence>
<comment type="catalytic activity">
    <reaction evidence="10">
        <text>5-amino-1-(5-phospho-beta-D-ribosyl)imidazole + S-adenosyl-L-methionine = 4-amino-2-methyl-5-(phosphooxymethyl)pyrimidine + CO + 5'-deoxyadenosine + formate + L-methionine + 3 H(+)</text>
        <dbReference type="Rhea" id="RHEA:24840"/>
        <dbReference type="ChEBI" id="CHEBI:15378"/>
        <dbReference type="ChEBI" id="CHEBI:15740"/>
        <dbReference type="ChEBI" id="CHEBI:17245"/>
        <dbReference type="ChEBI" id="CHEBI:17319"/>
        <dbReference type="ChEBI" id="CHEBI:57844"/>
        <dbReference type="ChEBI" id="CHEBI:58354"/>
        <dbReference type="ChEBI" id="CHEBI:59789"/>
        <dbReference type="ChEBI" id="CHEBI:137981"/>
        <dbReference type="EC" id="4.1.99.17"/>
    </reaction>
</comment>
<accession>A0A098AXS3</accession>
<protein>
    <recommendedName>
        <fullName evidence="10">Phosphomethylpyrimidine synthase</fullName>
        <ecNumber evidence="10">4.1.99.17</ecNumber>
    </recommendedName>
    <alternativeName>
        <fullName evidence="10">Hydroxymethylpyrimidine phosphate synthase</fullName>
        <shortName evidence="10">HMP-P synthase</shortName>
        <shortName evidence="10">HMP-phosphate synthase</shortName>
        <shortName evidence="10">HMPP synthase</shortName>
    </alternativeName>
    <alternativeName>
        <fullName evidence="10">Thiamine biosynthesis protein ThiC</fullName>
    </alternativeName>
</protein>
<dbReference type="InterPro" id="IPR002817">
    <property type="entry name" value="ThiC/BzaA/B"/>
</dbReference>
<feature type="binding site" evidence="10">
    <location>
        <position position="419"/>
    </location>
    <ligand>
        <name>[4Fe-4S] cluster</name>
        <dbReference type="ChEBI" id="CHEBI:49883"/>
        <note>4Fe-4S-S-AdoMet</note>
    </ligand>
</feature>
<gene>
    <name evidence="10" type="primary">thiC</name>
    <name evidence="11" type="ORF">DPCES_1522</name>
</gene>
<dbReference type="PANTHER" id="PTHR30557">
    <property type="entry name" value="THIAMINE BIOSYNTHESIS PROTEIN THIC"/>
    <property type="match status" value="1"/>
</dbReference>
<comment type="cofactor">
    <cofactor evidence="10">
        <name>[4Fe-4S] cluster</name>
        <dbReference type="ChEBI" id="CHEBI:49883"/>
    </cofactor>
    <text evidence="10">Binds 1 [4Fe-4S] cluster per subunit. The cluster is coordinated with 3 cysteines and an exchangeable S-adenosyl-L-methionine.</text>
</comment>
<evidence type="ECO:0000256" key="1">
    <source>
        <dbReference type="ARBA" id="ARBA00003175"/>
    </source>
</evidence>
<evidence type="ECO:0000256" key="10">
    <source>
        <dbReference type="HAMAP-Rule" id="MF_00089"/>
    </source>
</evidence>
<keyword evidence="9 10" id="KW-0456">Lyase</keyword>
<keyword evidence="7 10" id="KW-0408">Iron</keyword>
<dbReference type="PANTHER" id="PTHR30557:SF1">
    <property type="entry name" value="PHOSPHOMETHYLPYRIMIDINE SYNTHASE, CHLOROPLASTIC"/>
    <property type="match status" value="1"/>
</dbReference>
<feature type="binding site" evidence="10">
    <location>
        <position position="295"/>
    </location>
    <ligand>
        <name>substrate</name>
    </ligand>
</feature>
<keyword evidence="2 10" id="KW-0004">4Fe-4S</keyword>
<comment type="similarity">
    <text evidence="10">Belongs to the ThiC family.</text>
</comment>
<dbReference type="Pfam" id="PF01964">
    <property type="entry name" value="ThiC_Rad_SAM"/>
    <property type="match status" value="1"/>
</dbReference>
<keyword evidence="3 10" id="KW-0949">S-adenosyl-L-methionine</keyword>
<feature type="binding site" evidence="10">
    <location>
        <begin position="188"/>
        <end position="190"/>
    </location>
    <ligand>
        <name>substrate</name>
    </ligand>
</feature>
<dbReference type="GO" id="GO:0009229">
    <property type="term" value="P:thiamine diphosphate biosynthetic process"/>
    <property type="evidence" value="ECO:0007669"/>
    <property type="project" value="UniProtKB-UniRule"/>
</dbReference>
<name>A0A098AXS3_DESHA</name>
<evidence type="ECO:0000256" key="6">
    <source>
        <dbReference type="ARBA" id="ARBA00022977"/>
    </source>
</evidence>
<dbReference type="GO" id="GO:0070284">
    <property type="term" value="F:phosphomethylpyrimidine synthase activity"/>
    <property type="evidence" value="ECO:0007669"/>
    <property type="project" value="UniProtKB-EC"/>
</dbReference>